<name>A0A4Y2SL11_ARAVE</name>
<dbReference type="EMBL" id="BGPR01022043">
    <property type="protein sequence ID" value="GBN87929.1"/>
    <property type="molecule type" value="Genomic_DNA"/>
</dbReference>
<evidence type="ECO:0000313" key="2">
    <source>
        <dbReference type="EMBL" id="GBN87929.1"/>
    </source>
</evidence>
<feature type="region of interest" description="Disordered" evidence="1">
    <location>
        <begin position="82"/>
        <end position="108"/>
    </location>
</feature>
<organism evidence="2 3">
    <name type="scientific">Araneus ventricosus</name>
    <name type="common">Orbweaver spider</name>
    <name type="synonym">Epeira ventricosa</name>
    <dbReference type="NCBI Taxonomy" id="182803"/>
    <lineage>
        <taxon>Eukaryota</taxon>
        <taxon>Metazoa</taxon>
        <taxon>Ecdysozoa</taxon>
        <taxon>Arthropoda</taxon>
        <taxon>Chelicerata</taxon>
        <taxon>Arachnida</taxon>
        <taxon>Araneae</taxon>
        <taxon>Araneomorphae</taxon>
        <taxon>Entelegynae</taxon>
        <taxon>Araneoidea</taxon>
        <taxon>Araneidae</taxon>
        <taxon>Araneus</taxon>
    </lineage>
</organism>
<feature type="compositionally biased region" description="Polar residues" evidence="1">
    <location>
        <begin position="82"/>
        <end position="99"/>
    </location>
</feature>
<gene>
    <name evidence="2" type="ORF">AVEN_266893_1</name>
</gene>
<accession>A0A4Y2SL11</accession>
<dbReference type="Proteomes" id="UP000499080">
    <property type="component" value="Unassembled WGS sequence"/>
</dbReference>
<sequence>MRGRKNFCPALSLSGHFPSDARDKWSDEDKAVIIMTLNINPVANKVSTLLQSGLIPIRTVPRETRHNQDYVPPIGLFGAAWPNTSPCAKNPQTTNQPTSHWGLRKEID</sequence>
<keyword evidence="3" id="KW-1185">Reference proteome</keyword>
<reference evidence="2 3" key="1">
    <citation type="journal article" date="2019" name="Sci. Rep.">
        <title>Orb-weaving spider Araneus ventricosus genome elucidates the spidroin gene catalogue.</title>
        <authorList>
            <person name="Kono N."/>
            <person name="Nakamura H."/>
            <person name="Ohtoshi R."/>
            <person name="Moran D.A.P."/>
            <person name="Shinohara A."/>
            <person name="Yoshida Y."/>
            <person name="Fujiwara M."/>
            <person name="Mori M."/>
            <person name="Tomita M."/>
            <person name="Arakawa K."/>
        </authorList>
    </citation>
    <scope>NUCLEOTIDE SEQUENCE [LARGE SCALE GENOMIC DNA]</scope>
</reference>
<proteinExistence type="predicted"/>
<evidence type="ECO:0000256" key="1">
    <source>
        <dbReference type="SAM" id="MobiDB-lite"/>
    </source>
</evidence>
<dbReference type="AlphaFoldDB" id="A0A4Y2SL11"/>
<evidence type="ECO:0000313" key="3">
    <source>
        <dbReference type="Proteomes" id="UP000499080"/>
    </source>
</evidence>
<comment type="caution">
    <text evidence="2">The sequence shown here is derived from an EMBL/GenBank/DDBJ whole genome shotgun (WGS) entry which is preliminary data.</text>
</comment>
<protein>
    <submittedName>
        <fullName evidence="2">Uncharacterized protein</fullName>
    </submittedName>
</protein>